<evidence type="ECO:0000313" key="2">
    <source>
        <dbReference type="Proteomes" id="UP001590951"/>
    </source>
</evidence>
<proteinExistence type="predicted"/>
<reference evidence="1 2" key="1">
    <citation type="submission" date="2024-09" db="EMBL/GenBank/DDBJ databases">
        <title>Rethinking Asexuality: The Enigmatic Case of Functional Sexual Genes in Lepraria (Stereocaulaceae).</title>
        <authorList>
            <person name="Doellman M."/>
            <person name="Sun Y."/>
            <person name="Barcenas-Pena A."/>
            <person name="Lumbsch H.T."/>
            <person name="Grewe F."/>
        </authorList>
    </citation>
    <scope>NUCLEOTIDE SEQUENCE [LARGE SCALE GENOMIC DNA]</scope>
    <source>
        <strain evidence="1 2">Grewe 0041</strain>
    </source>
</reference>
<sequence length="130" mass="14132">MFIKCPDVGLNELLRCLDASKFCDEGVLSCISAPLIPCHPAISRLFPANPAKSRVVIRSSPSRSEQIARFGASGQISDLYVWSYLVASMHVVILPFPPSLPYHTLFASTTAAHTPPASSHSKSHSLMREP</sequence>
<dbReference type="EMBL" id="JBHFEH010000012">
    <property type="protein sequence ID" value="KAL2055099.1"/>
    <property type="molecule type" value="Genomic_DNA"/>
</dbReference>
<accession>A0ABR4BE69</accession>
<keyword evidence="2" id="KW-1185">Reference proteome</keyword>
<evidence type="ECO:0000313" key="1">
    <source>
        <dbReference type="EMBL" id="KAL2055099.1"/>
    </source>
</evidence>
<organism evidence="1 2">
    <name type="scientific">Lepraria finkii</name>
    <dbReference type="NCBI Taxonomy" id="1340010"/>
    <lineage>
        <taxon>Eukaryota</taxon>
        <taxon>Fungi</taxon>
        <taxon>Dikarya</taxon>
        <taxon>Ascomycota</taxon>
        <taxon>Pezizomycotina</taxon>
        <taxon>Lecanoromycetes</taxon>
        <taxon>OSLEUM clade</taxon>
        <taxon>Lecanoromycetidae</taxon>
        <taxon>Lecanorales</taxon>
        <taxon>Lecanorineae</taxon>
        <taxon>Stereocaulaceae</taxon>
        <taxon>Lepraria</taxon>
    </lineage>
</organism>
<dbReference type="Proteomes" id="UP001590951">
    <property type="component" value="Unassembled WGS sequence"/>
</dbReference>
<gene>
    <name evidence="1" type="ORF">ABVK25_004437</name>
</gene>
<protein>
    <submittedName>
        <fullName evidence="1">Uncharacterized protein</fullName>
    </submittedName>
</protein>
<comment type="caution">
    <text evidence="1">The sequence shown here is derived from an EMBL/GenBank/DDBJ whole genome shotgun (WGS) entry which is preliminary data.</text>
</comment>
<name>A0ABR4BE69_9LECA</name>